<dbReference type="AlphaFoldDB" id="A0A3G2JJQ6"/>
<dbReference type="KEGG" id="sdd:D9753_31075"/>
<dbReference type="OrthoDB" id="3406160at2"/>
<evidence type="ECO:0000256" key="2">
    <source>
        <dbReference type="SAM" id="Phobius"/>
    </source>
</evidence>
<keyword evidence="2" id="KW-0472">Membrane</keyword>
<feature type="compositionally biased region" description="Low complexity" evidence="1">
    <location>
        <begin position="29"/>
        <end position="40"/>
    </location>
</feature>
<proteinExistence type="predicted"/>
<protein>
    <submittedName>
        <fullName evidence="3">Uncharacterized protein</fullName>
    </submittedName>
</protein>
<dbReference type="EMBL" id="CP033073">
    <property type="protein sequence ID" value="AYN42593.1"/>
    <property type="molecule type" value="Genomic_DNA"/>
</dbReference>
<evidence type="ECO:0000256" key="1">
    <source>
        <dbReference type="SAM" id="MobiDB-lite"/>
    </source>
</evidence>
<dbReference type="Proteomes" id="UP000268329">
    <property type="component" value="Chromosome"/>
</dbReference>
<organism evidence="3 4">
    <name type="scientific">Streptomyces dangxiongensis</name>
    <dbReference type="NCBI Taxonomy" id="1442032"/>
    <lineage>
        <taxon>Bacteria</taxon>
        <taxon>Bacillati</taxon>
        <taxon>Actinomycetota</taxon>
        <taxon>Actinomycetes</taxon>
        <taxon>Kitasatosporales</taxon>
        <taxon>Streptomycetaceae</taxon>
        <taxon>Streptomyces</taxon>
    </lineage>
</organism>
<gene>
    <name evidence="3" type="ORF">D9753_31075</name>
</gene>
<keyword evidence="2" id="KW-1133">Transmembrane helix</keyword>
<sequence>MLAAFVRAGGDDQRVDTWLEARDRIAAADSAVSAAASSPGSGPGAEPEPEDGATARPRTEEFTTPRSRRTKRPAVALATALVIPPLALAAWALLPDDSTDTGAPTPPAVASRAPADGWVTIHPAAAPHLCLTDGRDRDGAYASAVAVQLPCARATMPRQAYACCDGRFRRRRTAA</sequence>
<accession>A0A3G2JJQ6</accession>
<keyword evidence="2" id="KW-0812">Transmembrane</keyword>
<feature type="transmembrane region" description="Helical" evidence="2">
    <location>
        <begin position="74"/>
        <end position="94"/>
    </location>
</feature>
<name>A0A3G2JJQ6_9ACTN</name>
<feature type="region of interest" description="Disordered" evidence="1">
    <location>
        <begin position="29"/>
        <end position="71"/>
    </location>
</feature>
<evidence type="ECO:0000313" key="3">
    <source>
        <dbReference type="EMBL" id="AYN42593.1"/>
    </source>
</evidence>
<evidence type="ECO:0000313" key="4">
    <source>
        <dbReference type="Proteomes" id="UP000268329"/>
    </source>
</evidence>
<keyword evidence="4" id="KW-1185">Reference proteome</keyword>
<reference evidence="3 4" key="1">
    <citation type="submission" date="2018-10" db="EMBL/GenBank/DDBJ databases">
        <title>The genome of Streptomyces dangxiongensis Z022.</title>
        <authorList>
            <person name="Zhang B."/>
        </authorList>
    </citation>
    <scope>NUCLEOTIDE SEQUENCE [LARGE SCALE GENOMIC DNA]</scope>
    <source>
        <strain evidence="3 4">Z022</strain>
    </source>
</reference>